<protein>
    <submittedName>
        <fullName evidence="1">Uncharacterized protein</fullName>
    </submittedName>
</protein>
<evidence type="ECO:0000313" key="1">
    <source>
        <dbReference type="EMBL" id="MBX53197.1"/>
    </source>
</evidence>
<organism evidence="1">
    <name type="scientific">Rhizophora mucronata</name>
    <name type="common">Asiatic mangrove</name>
    <dbReference type="NCBI Taxonomy" id="61149"/>
    <lineage>
        <taxon>Eukaryota</taxon>
        <taxon>Viridiplantae</taxon>
        <taxon>Streptophyta</taxon>
        <taxon>Embryophyta</taxon>
        <taxon>Tracheophyta</taxon>
        <taxon>Spermatophyta</taxon>
        <taxon>Magnoliopsida</taxon>
        <taxon>eudicotyledons</taxon>
        <taxon>Gunneridae</taxon>
        <taxon>Pentapetalae</taxon>
        <taxon>rosids</taxon>
        <taxon>fabids</taxon>
        <taxon>Malpighiales</taxon>
        <taxon>Rhizophoraceae</taxon>
        <taxon>Rhizophora</taxon>
    </lineage>
</organism>
<accession>A0A2P2PEM2</accession>
<proteinExistence type="predicted"/>
<reference evidence="1" key="1">
    <citation type="submission" date="2018-02" db="EMBL/GenBank/DDBJ databases">
        <title>Rhizophora mucronata_Transcriptome.</title>
        <authorList>
            <person name="Meera S.P."/>
            <person name="Sreeshan A."/>
            <person name="Augustine A."/>
        </authorList>
    </citation>
    <scope>NUCLEOTIDE SEQUENCE</scope>
    <source>
        <tissue evidence="1">Leaf</tissue>
    </source>
</reference>
<dbReference type="EMBL" id="GGEC01072713">
    <property type="protein sequence ID" value="MBX53197.1"/>
    <property type="molecule type" value="Transcribed_RNA"/>
</dbReference>
<sequence>MLSLTLSRSTVLSILLCCLVAHHFLFFLGHGNSQDC</sequence>
<name>A0A2P2PEM2_RHIMU</name>
<dbReference type="AlphaFoldDB" id="A0A2P2PEM2"/>